<dbReference type="RefSeq" id="WP_346141022.1">
    <property type="nucleotide sequence ID" value="NZ_BAAAUA010000002.1"/>
</dbReference>
<gene>
    <name evidence="1" type="ORF">ACFPZF_00225</name>
</gene>
<accession>A0ABW0V4N4</accession>
<sequence length="124" mass="13686">MSTTPVTLRPAAYLRCHHGNAAALPHQREALRRLAVRLAVPAPVFYEDRIRPDTDPALSPPRFEDLTRAIMDGAHRLLFVPGPWTLAGSEARIRIAVRLLTAAGCARIITLPAALRPVRRRIAT</sequence>
<dbReference type="Proteomes" id="UP001596066">
    <property type="component" value="Unassembled WGS sequence"/>
</dbReference>
<organism evidence="1 2">
    <name type="scientific">Kitasatospora cinereorecta</name>
    <dbReference type="NCBI Taxonomy" id="285560"/>
    <lineage>
        <taxon>Bacteria</taxon>
        <taxon>Bacillati</taxon>
        <taxon>Actinomycetota</taxon>
        <taxon>Actinomycetes</taxon>
        <taxon>Kitasatosporales</taxon>
        <taxon>Streptomycetaceae</taxon>
        <taxon>Kitasatospora</taxon>
    </lineage>
</organism>
<comment type="caution">
    <text evidence="1">The sequence shown here is derived from an EMBL/GenBank/DDBJ whole genome shotgun (WGS) entry which is preliminary data.</text>
</comment>
<evidence type="ECO:0000313" key="1">
    <source>
        <dbReference type="EMBL" id="MFC5639784.1"/>
    </source>
</evidence>
<keyword evidence="2" id="KW-1185">Reference proteome</keyword>
<name>A0ABW0V4N4_9ACTN</name>
<proteinExistence type="predicted"/>
<evidence type="ECO:0008006" key="3">
    <source>
        <dbReference type="Google" id="ProtNLM"/>
    </source>
</evidence>
<evidence type="ECO:0000313" key="2">
    <source>
        <dbReference type="Proteomes" id="UP001596066"/>
    </source>
</evidence>
<reference evidence="2" key="1">
    <citation type="journal article" date="2019" name="Int. J. Syst. Evol. Microbiol.">
        <title>The Global Catalogue of Microorganisms (GCM) 10K type strain sequencing project: providing services to taxonomists for standard genome sequencing and annotation.</title>
        <authorList>
            <consortium name="The Broad Institute Genomics Platform"/>
            <consortium name="The Broad Institute Genome Sequencing Center for Infectious Disease"/>
            <person name="Wu L."/>
            <person name="Ma J."/>
        </authorList>
    </citation>
    <scope>NUCLEOTIDE SEQUENCE [LARGE SCALE GENOMIC DNA]</scope>
    <source>
        <strain evidence="2">CGMCC 4.1622</strain>
    </source>
</reference>
<dbReference type="EMBL" id="JBHSOC010000001">
    <property type="protein sequence ID" value="MFC5639784.1"/>
    <property type="molecule type" value="Genomic_DNA"/>
</dbReference>
<protein>
    <recommendedName>
        <fullName evidence="3">Recombinase family protein</fullName>
    </recommendedName>
</protein>